<dbReference type="Proteomes" id="UP001183809">
    <property type="component" value="Unassembled WGS sequence"/>
</dbReference>
<keyword evidence="2" id="KW-0472">Membrane</keyword>
<evidence type="ECO:0000313" key="4">
    <source>
        <dbReference type="Proteomes" id="UP001183809"/>
    </source>
</evidence>
<reference evidence="4" key="1">
    <citation type="submission" date="2023-07" db="EMBL/GenBank/DDBJ databases">
        <title>30 novel species of actinomycetes from the DSMZ collection.</title>
        <authorList>
            <person name="Nouioui I."/>
        </authorList>
    </citation>
    <scope>NUCLEOTIDE SEQUENCE [LARGE SCALE GENOMIC DNA]</scope>
    <source>
        <strain evidence="4">DSM 41699</strain>
    </source>
</reference>
<evidence type="ECO:0000313" key="3">
    <source>
        <dbReference type="EMBL" id="MDT0464607.1"/>
    </source>
</evidence>
<proteinExistence type="predicted"/>
<sequence length="63" mass="6542">MLDEPVSADTAPGPRAPQRHAAAERSPPVVVTGVSYMSDLGFIVLAIVVFALIGLVAKGVNRL</sequence>
<feature type="region of interest" description="Disordered" evidence="1">
    <location>
        <begin position="1"/>
        <end position="27"/>
    </location>
</feature>
<evidence type="ECO:0000256" key="2">
    <source>
        <dbReference type="SAM" id="Phobius"/>
    </source>
</evidence>
<accession>A0ABU2TUU1</accession>
<organism evidence="3 4">
    <name type="scientific">Streptomyces gibsoniae</name>
    <dbReference type="NCBI Taxonomy" id="3075529"/>
    <lineage>
        <taxon>Bacteria</taxon>
        <taxon>Bacillati</taxon>
        <taxon>Actinomycetota</taxon>
        <taxon>Actinomycetes</taxon>
        <taxon>Kitasatosporales</taxon>
        <taxon>Streptomycetaceae</taxon>
        <taxon>Streptomyces</taxon>
    </lineage>
</organism>
<evidence type="ECO:0000256" key="1">
    <source>
        <dbReference type="SAM" id="MobiDB-lite"/>
    </source>
</evidence>
<dbReference type="EMBL" id="JAVREY010000016">
    <property type="protein sequence ID" value="MDT0464607.1"/>
    <property type="molecule type" value="Genomic_DNA"/>
</dbReference>
<protein>
    <submittedName>
        <fullName evidence="3">Uncharacterized protein</fullName>
    </submittedName>
</protein>
<dbReference type="RefSeq" id="WP_311695886.1">
    <property type="nucleotide sequence ID" value="NZ_JAVREY010000016.1"/>
</dbReference>
<feature type="transmembrane region" description="Helical" evidence="2">
    <location>
        <begin position="40"/>
        <end position="60"/>
    </location>
</feature>
<keyword evidence="4" id="KW-1185">Reference proteome</keyword>
<gene>
    <name evidence="3" type="ORF">RM764_16575</name>
</gene>
<keyword evidence="2" id="KW-1133">Transmembrane helix</keyword>
<comment type="caution">
    <text evidence="3">The sequence shown here is derived from an EMBL/GenBank/DDBJ whole genome shotgun (WGS) entry which is preliminary data.</text>
</comment>
<keyword evidence="2" id="KW-0812">Transmembrane</keyword>
<name>A0ABU2TUU1_9ACTN</name>